<name>A0A4Q7V6F6_PSEST</name>
<protein>
    <submittedName>
        <fullName evidence="2">DUF3040 family protein</fullName>
    </submittedName>
</protein>
<keyword evidence="1" id="KW-0812">Transmembrane</keyword>
<sequence>MRPLPPKGFPDVLSDRERRDLALIERQLCDEDPRLAARFRSLGRARPVRAPKTLGGRDGVSQRSMHAAGALPCVLLAAGLIMLLAGAAAGAMAVVVAGVVLTVLTLGIAATSAPSRGAGFA</sequence>
<dbReference type="Proteomes" id="UP000291591">
    <property type="component" value="Unassembled WGS sequence"/>
</dbReference>
<organism evidence="2 3">
    <name type="scientific">Pseudonocardia sediminis</name>
    <dbReference type="NCBI Taxonomy" id="1397368"/>
    <lineage>
        <taxon>Bacteria</taxon>
        <taxon>Bacillati</taxon>
        <taxon>Actinomycetota</taxon>
        <taxon>Actinomycetes</taxon>
        <taxon>Pseudonocardiales</taxon>
        <taxon>Pseudonocardiaceae</taxon>
        <taxon>Pseudonocardia</taxon>
    </lineage>
</organism>
<gene>
    <name evidence="2" type="ORF">EV383_6160</name>
</gene>
<evidence type="ECO:0000313" key="3">
    <source>
        <dbReference type="Proteomes" id="UP000291591"/>
    </source>
</evidence>
<evidence type="ECO:0000313" key="2">
    <source>
        <dbReference type="EMBL" id="RZT89201.1"/>
    </source>
</evidence>
<comment type="caution">
    <text evidence="2">The sequence shown here is derived from an EMBL/GenBank/DDBJ whole genome shotgun (WGS) entry which is preliminary data.</text>
</comment>
<reference evidence="2 3" key="1">
    <citation type="submission" date="2019-02" db="EMBL/GenBank/DDBJ databases">
        <title>Sequencing the genomes of 1000 actinobacteria strains.</title>
        <authorList>
            <person name="Klenk H.-P."/>
        </authorList>
    </citation>
    <scope>NUCLEOTIDE SEQUENCE [LARGE SCALE GENOMIC DNA]</scope>
    <source>
        <strain evidence="2 3">DSM 45779</strain>
    </source>
</reference>
<keyword evidence="1" id="KW-0472">Membrane</keyword>
<keyword evidence="3" id="KW-1185">Reference proteome</keyword>
<dbReference type="InterPro" id="IPR021401">
    <property type="entry name" value="DUF3040"/>
</dbReference>
<dbReference type="OrthoDB" id="3541898at2"/>
<accession>A0A4Q7V6F6</accession>
<feature type="transmembrane region" description="Helical" evidence="1">
    <location>
        <begin position="91"/>
        <end position="110"/>
    </location>
</feature>
<dbReference type="Pfam" id="PF11239">
    <property type="entry name" value="DUF3040"/>
    <property type="match status" value="1"/>
</dbReference>
<keyword evidence="1" id="KW-1133">Transmembrane helix</keyword>
<dbReference type="EMBL" id="SHKL01000001">
    <property type="protein sequence ID" value="RZT89201.1"/>
    <property type="molecule type" value="Genomic_DNA"/>
</dbReference>
<feature type="transmembrane region" description="Helical" evidence="1">
    <location>
        <begin position="67"/>
        <end position="85"/>
    </location>
</feature>
<evidence type="ECO:0000256" key="1">
    <source>
        <dbReference type="SAM" id="Phobius"/>
    </source>
</evidence>
<dbReference type="AlphaFoldDB" id="A0A4Q7V6F6"/>
<proteinExistence type="predicted"/>